<protein>
    <submittedName>
        <fullName evidence="1">Uncharacterized protein</fullName>
    </submittedName>
</protein>
<evidence type="ECO:0000313" key="2">
    <source>
        <dbReference type="Proteomes" id="UP000242180"/>
    </source>
</evidence>
<name>A0A1X2H199_SYNRA</name>
<evidence type="ECO:0000313" key="1">
    <source>
        <dbReference type="EMBL" id="ORY90426.1"/>
    </source>
</evidence>
<dbReference type="GO" id="GO:0006644">
    <property type="term" value="P:phospholipid metabolic process"/>
    <property type="evidence" value="ECO:0007669"/>
    <property type="project" value="TreeGrafter"/>
</dbReference>
<reference evidence="1 2" key="1">
    <citation type="submission" date="2016-07" db="EMBL/GenBank/DDBJ databases">
        <title>Pervasive Adenine N6-methylation of Active Genes in Fungi.</title>
        <authorList>
            <consortium name="DOE Joint Genome Institute"/>
            <person name="Mondo S.J."/>
            <person name="Dannebaum R.O."/>
            <person name="Kuo R.C."/>
            <person name="Labutti K."/>
            <person name="Haridas S."/>
            <person name="Kuo A."/>
            <person name="Salamov A."/>
            <person name="Ahrendt S.R."/>
            <person name="Lipzen A."/>
            <person name="Sullivan W."/>
            <person name="Andreopoulos W.B."/>
            <person name="Clum A."/>
            <person name="Lindquist E."/>
            <person name="Daum C."/>
            <person name="Ramamoorthy G.K."/>
            <person name="Gryganskyi A."/>
            <person name="Culley D."/>
            <person name="Magnuson J.K."/>
            <person name="James T.Y."/>
            <person name="O'Malley M.A."/>
            <person name="Stajich J.E."/>
            <person name="Spatafora J.W."/>
            <person name="Visel A."/>
            <person name="Grigoriev I.V."/>
        </authorList>
    </citation>
    <scope>NUCLEOTIDE SEQUENCE [LARGE SCALE GENOMIC DNA]</scope>
    <source>
        <strain evidence="1 2">NRRL 2496</strain>
    </source>
</reference>
<sequence>MLGLQHSVTSTEICPSINQCPCLAPRGKPPTDVNDLRPDDIGVIACIGDSIMTGFIARGADTPYVSLSQYKADRGVSFAMGGEMTCRGHLLGHELYGFVKMSWEKFYL</sequence>
<dbReference type="OrthoDB" id="10265800at2759"/>
<keyword evidence="2" id="KW-1185">Reference proteome</keyword>
<dbReference type="PANTHER" id="PTHR21325">
    <property type="entry name" value="PHOSPHOLIPASE B, PLB1"/>
    <property type="match status" value="1"/>
</dbReference>
<comment type="caution">
    <text evidence="1">The sequence shown here is derived from an EMBL/GenBank/DDBJ whole genome shotgun (WGS) entry which is preliminary data.</text>
</comment>
<dbReference type="Proteomes" id="UP000242180">
    <property type="component" value="Unassembled WGS sequence"/>
</dbReference>
<dbReference type="GO" id="GO:0004620">
    <property type="term" value="F:phospholipase activity"/>
    <property type="evidence" value="ECO:0007669"/>
    <property type="project" value="InterPro"/>
</dbReference>
<gene>
    <name evidence="1" type="ORF">BCR43DRAFT_508922</name>
</gene>
<organism evidence="1 2">
    <name type="scientific">Syncephalastrum racemosum</name>
    <name type="common">Filamentous fungus</name>
    <dbReference type="NCBI Taxonomy" id="13706"/>
    <lineage>
        <taxon>Eukaryota</taxon>
        <taxon>Fungi</taxon>
        <taxon>Fungi incertae sedis</taxon>
        <taxon>Mucoromycota</taxon>
        <taxon>Mucoromycotina</taxon>
        <taxon>Mucoromycetes</taxon>
        <taxon>Mucorales</taxon>
        <taxon>Syncephalastraceae</taxon>
        <taxon>Syncephalastrum</taxon>
    </lineage>
</organism>
<dbReference type="InterPro" id="IPR038885">
    <property type="entry name" value="PLB1"/>
</dbReference>
<accession>A0A1X2H199</accession>
<dbReference type="AlphaFoldDB" id="A0A1X2H199"/>
<dbReference type="InParanoid" id="A0A1X2H199"/>
<dbReference type="EMBL" id="MCGN01000012">
    <property type="protein sequence ID" value="ORY90426.1"/>
    <property type="molecule type" value="Genomic_DNA"/>
</dbReference>
<proteinExistence type="predicted"/>
<dbReference type="PANTHER" id="PTHR21325:SF31">
    <property type="entry name" value="GH22081P-RELATED"/>
    <property type="match status" value="1"/>
</dbReference>